<evidence type="ECO:0000313" key="6">
    <source>
        <dbReference type="Proteomes" id="UP000236291"/>
    </source>
</evidence>
<dbReference type="GO" id="GO:0046872">
    <property type="term" value="F:metal ion binding"/>
    <property type="evidence" value="ECO:0007669"/>
    <property type="project" value="UniProtKB-KW"/>
</dbReference>
<reference evidence="5 6" key="1">
    <citation type="journal article" date="2014" name="Am. J. Bot.">
        <title>Genome assembly and annotation for red clover (Trifolium pratense; Fabaceae).</title>
        <authorList>
            <person name="Istvanek J."/>
            <person name="Jaros M."/>
            <person name="Krenek A."/>
            <person name="Repkova J."/>
        </authorList>
    </citation>
    <scope>NUCLEOTIDE SEQUENCE [LARGE SCALE GENOMIC DNA]</scope>
    <source>
        <strain evidence="6">cv. Tatra</strain>
        <tissue evidence="5">Young leaves</tissue>
    </source>
</reference>
<evidence type="ECO:0000256" key="3">
    <source>
        <dbReference type="ARBA" id="ARBA00023004"/>
    </source>
</evidence>
<dbReference type="InterPro" id="IPR027443">
    <property type="entry name" value="IPNS-like_sf"/>
</dbReference>
<dbReference type="InterPro" id="IPR044861">
    <property type="entry name" value="IPNS-like_FE2OG_OXY"/>
</dbReference>
<name>A0A2K3N540_TRIPR</name>
<dbReference type="PROSITE" id="PS51471">
    <property type="entry name" value="FE2OG_OXY"/>
    <property type="match status" value="1"/>
</dbReference>
<gene>
    <name evidence="5" type="ORF">L195_g021341</name>
</gene>
<dbReference type="Gene3D" id="2.60.120.330">
    <property type="entry name" value="B-lactam Antibiotic, Isopenicillin N Synthase, Chain"/>
    <property type="match status" value="1"/>
</dbReference>
<keyword evidence="2" id="KW-0847">Vitamin C</keyword>
<evidence type="ECO:0000259" key="4">
    <source>
        <dbReference type="PROSITE" id="PS51471"/>
    </source>
</evidence>
<evidence type="ECO:0000313" key="5">
    <source>
        <dbReference type="EMBL" id="PNX98099.1"/>
    </source>
</evidence>
<organism evidence="5 6">
    <name type="scientific">Trifolium pratense</name>
    <name type="common">Red clover</name>
    <dbReference type="NCBI Taxonomy" id="57577"/>
    <lineage>
        <taxon>Eukaryota</taxon>
        <taxon>Viridiplantae</taxon>
        <taxon>Streptophyta</taxon>
        <taxon>Embryophyta</taxon>
        <taxon>Tracheophyta</taxon>
        <taxon>Spermatophyta</taxon>
        <taxon>Magnoliopsida</taxon>
        <taxon>eudicotyledons</taxon>
        <taxon>Gunneridae</taxon>
        <taxon>Pentapetalae</taxon>
        <taxon>rosids</taxon>
        <taxon>fabids</taxon>
        <taxon>Fabales</taxon>
        <taxon>Fabaceae</taxon>
        <taxon>Papilionoideae</taxon>
        <taxon>50 kb inversion clade</taxon>
        <taxon>NPAAA clade</taxon>
        <taxon>Hologalegina</taxon>
        <taxon>IRL clade</taxon>
        <taxon>Trifolieae</taxon>
        <taxon>Trifolium</taxon>
    </lineage>
</organism>
<keyword evidence="3" id="KW-0408">Iron</keyword>
<reference evidence="5 6" key="2">
    <citation type="journal article" date="2017" name="Front. Plant Sci.">
        <title>Gene Classification and Mining of Molecular Markers Useful in Red Clover (Trifolium pratense) Breeding.</title>
        <authorList>
            <person name="Istvanek J."/>
            <person name="Dluhosova J."/>
            <person name="Dluhos P."/>
            <person name="Patkova L."/>
            <person name="Nedelnik J."/>
            <person name="Repkova J."/>
        </authorList>
    </citation>
    <scope>NUCLEOTIDE SEQUENCE [LARGE SCALE GENOMIC DNA]</scope>
    <source>
        <strain evidence="6">cv. Tatra</strain>
        <tissue evidence="5">Young leaves</tissue>
    </source>
</reference>
<protein>
    <submittedName>
        <fullName evidence="5">Protein SRG1-like</fullName>
    </submittedName>
</protein>
<accession>A0A2K3N540</accession>
<keyword evidence="1" id="KW-0479">Metal-binding</keyword>
<dbReference type="AlphaFoldDB" id="A0A2K3N540"/>
<dbReference type="InterPro" id="IPR005123">
    <property type="entry name" value="Oxoglu/Fe-dep_dioxygenase_dom"/>
</dbReference>
<dbReference type="STRING" id="57577.A0A2K3N540"/>
<sequence length="175" mass="19834">MEKALKVELNEILESFDDINQSMRFNYYPPCPKPENVIGLNPHSDAAALTILLQASDIEGLQIRKDGQWISIKPLTNAFVINIGDILEILTNGIYRSIEHRATVNSKKERISIATFHRPPMSKVLGPTPSLVTSEMPALFKTLTVEDYYKVFFSRQLQGKSCLDVMRIQNENNKP</sequence>
<dbReference type="PANTHER" id="PTHR47991">
    <property type="entry name" value="OXOGLUTARATE/IRON-DEPENDENT DIOXYGENASE"/>
    <property type="match status" value="1"/>
</dbReference>
<dbReference type="Pfam" id="PF03171">
    <property type="entry name" value="2OG-FeII_Oxy"/>
    <property type="match status" value="1"/>
</dbReference>
<dbReference type="SUPFAM" id="SSF51197">
    <property type="entry name" value="Clavaminate synthase-like"/>
    <property type="match status" value="1"/>
</dbReference>
<dbReference type="Proteomes" id="UP000236291">
    <property type="component" value="Unassembled WGS sequence"/>
</dbReference>
<comment type="caution">
    <text evidence="5">The sequence shown here is derived from an EMBL/GenBank/DDBJ whole genome shotgun (WGS) entry which is preliminary data.</text>
</comment>
<dbReference type="InterPro" id="IPR050295">
    <property type="entry name" value="Plant_2OG-oxidoreductases"/>
</dbReference>
<feature type="domain" description="Fe2OG dioxygenase" evidence="4">
    <location>
        <begin position="18"/>
        <end position="119"/>
    </location>
</feature>
<dbReference type="EMBL" id="ASHM01016283">
    <property type="protein sequence ID" value="PNX98099.1"/>
    <property type="molecule type" value="Genomic_DNA"/>
</dbReference>
<proteinExistence type="predicted"/>
<evidence type="ECO:0000256" key="2">
    <source>
        <dbReference type="ARBA" id="ARBA00022896"/>
    </source>
</evidence>
<evidence type="ECO:0000256" key="1">
    <source>
        <dbReference type="ARBA" id="ARBA00022723"/>
    </source>
</evidence>
<dbReference type="GO" id="GO:0031418">
    <property type="term" value="F:L-ascorbic acid binding"/>
    <property type="evidence" value="ECO:0007669"/>
    <property type="project" value="UniProtKB-KW"/>
</dbReference>
<dbReference type="ExpressionAtlas" id="A0A2K3N540">
    <property type="expression patterns" value="baseline"/>
</dbReference>